<evidence type="ECO:0000256" key="2">
    <source>
        <dbReference type="SAM" id="SignalP"/>
    </source>
</evidence>
<dbReference type="EMBL" id="JAZHFV010000021">
    <property type="protein sequence ID" value="MEX4010677.1"/>
    <property type="molecule type" value="Genomic_DNA"/>
</dbReference>
<dbReference type="Proteomes" id="UP001559025">
    <property type="component" value="Unassembled WGS sequence"/>
</dbReference>
<proteinExistence type="predicted"/>
<feature type="compositionally biased region" description="Low complexity" evidence="1">
    <location>
        <begin position="523"/>
        <end position="547"/>
    </location>
</feature>
<evidence type="ECO:0000256" key="1">
    <source>
        <dbReference type="SAM" id="MobiDB-lite"/>
    </source>
</evidence>
<feature type="compositionally biased region" description="Low complexity" evidence="1">
    <location>
        <begin position="501"/>
        <end position="516"/>
    </location>
</feature>
<evidence type="ECO:0000313" key="4">
    <source>
        <dbReference type="Proteomes" id="UP001559025"/>
    </source>
</evidence>
<feature type="signal peptide" evidence="2">
    <location>
        <begin position="1"/>
        <end position="29"/>
    </location>
</feature>
<keyword evidence="2" id="KW-0732">Signal</keyword>
<evidence type="ECO:0000313" key="3">
    <source>
        <dbReference type="EMBL" id="MEX4010677.1"/>
    </source>
</evidence>
<name>A0ABV3X139_9HYPH</name>
<keyword evidence="4" id="KW-1185">Reference proteome</keyword>
<dbReference type="InterPro" id="IPR011990">
    <property type="entry name" value="TPR-like_helical_dom_sf"/>
</dbReference>
<gene>
    <name evidence="3" type="ORF">V1479_25570</name>
</gene>
<sequence>MPVAARVLGRACLAGFIAAVVGGAAIAHAQHHWPINDDHISGETTDTVAAPFPVQDVPTAAEQMPPALVQAQASGAAPAPDAPQKVDESALRYFARQGDTKRLEIEIARLRALYPQWTPPADPLAVPVNVDEKLEAMWQLYSEGRLAAAREAIADRRSEEPDWQPPQDLLDRLALAEARERLVNASEIDQYATVIRMGSENPQLLTCGEVDVLWRVAEAFAQTDRQTRARDAYRYILDNCDNQQERLATIQNASRQLTPPLLDELLALERTADGGVGEFEPVRDDLARDAVARGGDDATATVPAEQLARVEQLARQGNAASDARLLGWYYLVRDNHAEAETWFRMAREREDSAEASQGLALALMARGQHEEAEAITYRWRDESDEIRAVYLAAAANLLGTDPRPTLSEDVLGRIVAEVVAARDVPGARQLGWYARAWEQHQTAGQWFSTALRWDPDDEPSAYGLALTRHLLGDTAGLAEIKRIWAGRSDRIRDVGDRRVEPAPTAPTLPRAPTATPQRSESGSQPSEAAAAPQAAAQPRTAAPPRRSCTSHADPRHLSAEAALQRGWCLMDANRPMEAVDAFAVALGGSSEKTRRDAAWGQSLAYLRVELVDEAAVAATAQPQDARRANELQRSILAQRAAGAFERGRYVETLLALDERARIAPERLDLMVLRGYAYLNLRRINDAQRVFQALAATGSREGVKGLAEVRDALTPSR</sequence>
<reference evidence="3 4" key="1">
    <citation type="submission" date="2024-01" db="EMBL/GenBank/DDBJ databases">
        <title>New evidence supports the origin of RcGTA from prophage.</title>
        <authorList>
            <person name="Xu Y."/>
            <person name="Liu B."/>
            <person name="Chen F."/>
        </authorList>
    </citation>
    <scope>NUCLEOTIDE SEQUENCE [LARGE SCALE GENOMIC DNA]</scope>
    <source>
        <strain evidence="3 4">CBW1107-2</strain>
    </source>
</reference>
<feature type="region of interest" description="Disordered" evidence="1">
    <location>
        <begin position="494"/>
        <end position="554"/>
    </location>
</feature>
<organism evidence="3 4">
    <name type="scientific">Neoaquamicrobium sediminum</name>
    <dbReference type="NCBI Taxonomy" id="1849104"/>
    <lineage>
        <taxon>Bacteria</taxon>
        <taxon>Pseudomonadati</taxon>
        <taxon>Pseudomonadota</taxon>
        <taxon>Alphaproteobacteria</taxon>
        <taxon>Hyphomicrobiales</taxon>
        <taxon>Phyllobacteriaceae</taxon>
        <taxon>Neoaquamicrobium</taxon>
    </lineage>
</organism>
<dbReference type="Gene3D" id="1.25.40.10">
    <property type="entry name" value="Tetratricopeptide repeat domain"/>
    <property type="match status" value="2"/>
</dbReference>
<dbReference type="SUPFAM" id="SSF48452">
    <property type="entry name" value="TPR-like"/>
    <property type="match status" value="1"/>
</dbReference>
<comment type="caution">
    <text evidence="3">The sequence shown here is derived from an EMBL/GenBank/DDBJ whole genome shotgun (WGS) entry which is preliminary data.</text>
</comment>
<dbReference type="RefSeq" id="WP_368805327.1">
    <property type="nucleotide sequence ID" value="NZ_JAZHFV010000021.1"/>
</dbReference>
<feature type="chain" id="PRO_5046278604" evidence="2">
    <location>
        <begin position="30"/>
        <end position="716"/>
    </location>
</feature>
<accession>A0ABV3X139</accession>
<protein>
    <submittedName>
        <fullName evidence="3">Cellulose synthase</fullName>
    </submittedName>
</protein>